<organism evidence="6 7">
    <name type="scientific">Drosophila lebanonensis</name>
    <name type="common">Fruit fly</name>
    <name type="synonym">Scaptodrosophila lebanonensis</name>
    <dbReference type="NCBI Taxonomy" id="7225"/>
    <lineage>
        <taxon>Eukaryota</taxon>
        <taxon>Metazoa</taxon>
        <taxon>Ecdysozoa</taxon>
        <taxon>Arthropoda</taxon>
        <taxon>Hexapoda</taxon>
        <taxon>Insecta</taxon>
        <taxon>Pterygota</taxon>
        <taxon>Neoptera</taxon>
        <taxon>Endopterygota</taxon>
        <taxon>Diptera</taxon>
        <taxon>Brachycera</taxon>
        <taxon>Muscomorpha</taxon>
        <taxon>Ephydroidea</taxon>
        <taxon>Drosophilidae</taxon>
        <taxon>Scaptodrosophila</taxon>
    </lineage>
</organism>
<feature type="chain" id="PRO_5026827073" evidence="4">
    <location>
        <begin position="25"/>
        <end position="236"/>
    </location>
</feature>
<dbReference type="InterPro" id="IPR036291">
    <property type="entry name" value="NAD(P)-bd_dom_sf"/>
</dbReference>
<gene>
    <name evidence="7" type="primary">LOC115632839</name>
</gene>
<accession>A0A6J2UCW7</accession>
<dbReference type="Proteomes" id="UP000504634">
    <property type="component" value="Unplaced"/>
</dbReference>
<reference evidence="7" key="1">
    <citation type="submission" date="2025-08" db="UniProtKB">
        <authorList>
            <consortium name="RefSeq"/>
        </authorList>
    </citation>
    <scope>IDENTIFICATION</scope>
    <source>
        <strain evidence="7">11010-0011.00</strain>
        <tissue evidence="7">Whole body</tissue>
    </source>
</reference>
<keyword evidence="2" id="KW-0560">Oxidoreductase</keyword>
<feature type="signal peptide" evidence="4">
    <location>
        <begin position="1"/>
        <end position="24"/>
    </location>
</feature>
<dbReference type="GO" id="GO:0005829">
    <property type="term" value="C:cytosol"/>
    <property type="evidence" value="ECO:0007669"/>
    <property type="project" value="TreeGrafter"/>
</dbReference>
<evidence type="ECO:0000259" key="5">
    <source>
        <dbReference type="SMART" id="SM00846"/>
    </source>
</evidence>
<name>A0A6J2UCW7_DROLE</name>
<dbReference type="InterPro" id="IPR020831">
    <property type="entry name" value="GlycerAld/Erythrose_P_DH"/>
</dbReference>
<sequence>MYKLAFFVGLFCVFGHSIMPGAEAIMAPPSPVSGLLGAFVQCIDRGLEAACSPVGTIINSSDGTKCQVLNSYNTFVFLSCIQEALFSQPLTIVSDEECALLNGAAQENSPLPANELNRKKRATQLQQEPTASGTKIGINGFGRIGRLVLRAAIERGDSVVAVNDPFIDVNYMAYILQSDFDQENILGTVSTKDGFLIVNDQQIKVLNKMNPNKNDWAATGAEYIVTITEVPKINIG</sequence>
<evidence type="ECO:0000256" key="2">
    <source>
        <dbReference type="ARBA" id="ARBA00023002"/>
    </source>
</evidence>
<keyword evidence="4" id="KW-0732">Signal</keyword>
<dbReference type="SUPFAM" id="SSF51735">
    <property type="entry name" value="NAD(P)-binding Rossmann-fold domains"/>
    <property type="match status" value="1"/>
</dbReference>
<dbReference type="Pfam" id="PF00044">
    <property type="entry name" value="Gp_dh_N"/>
    <property type="match status" value="1"/>
</dbReference>
<protein>
    <submittedName>
        <fullName evidence="7">Glyceraldehyde-3-phosphate dehydrogenase GAPCP1, chloroplastic-like</fullName>
    </submittedName>
</protein>
<dbReference type="GO" id="GO:0006096">
    <property type="term" value="P:glycolytic process"/>
    <property type="evidence" value="ECO:0007669"/>
    <property type="project" value="TreeGrafter"/>
</dbReference>
<feature type="domain" description="Glyceraldehyde 3-phosphate dehydrogenase NAD(P) binding" evidence="5">
    <location>
        <begin position="134"/>
        <end position="235"/>
    </location>
</feature>
<dbReference type="AlphaFoldDB" id="A0A6J2UCW7"/>
<comment type="catalytic activity">
    <reaction evidence="3">
        <text>D-glyceraldehyde 3-phosphate + phosphate + NAD(+) = (2R)-3-phospho-glyceroyl phosphate + NADH + H(+)</text>
        <dbReference type="Rhea" id="RHEA:10300"/>
        <dbReference type="ChEBI" id="CHEBI:15378"/>
        <dbReference type="ChEBI" id="CHEBI:43474"/>
        <dbReference type="ChEBI" id="CHEBI:57540"/>
        <dbReference type="ChEBI" id="CHEBI:57604"/>
        <dbReference type="ChEBI" id="CHEBI:57945"/>
        <dbReference type="ChEBI" id="CHEBI:59776"/>
        <dbReference type="EC" id="1.2.1.12"/>
    </reaction>
</comment>
<evidence type="ECO:0000313" key="6">
    <source>
        <dbReference type="Proteomes" id="UP000504634"/>
    </source>
</evidence>
<dbReference type="GeneID" id="115632839"/>
<keyword evidence="6" id="KW-1185">Reference proteome</keyword>
<dbReference type="GO" id="GO:0051287">
    <property type="term" value="F:NAD binding"/>
    <property type="evidence" value="ECO:0007669"/>
    <property type="project" value="InterPro"/>
</dbReference>
<comment type="similarity">
    <text evidence="1">Belongs to the glyceraldehyde-3-phosphate dehydrogenase family.</text>
</comment>
<dbReference type="SMART" id="SM00846">
    <property type="entry name" value="Gp_dh_N"/>
    <property type="match status" value="1"/>
</dbReference>
<evidence type="ECO:0000256" key="3">
    <source>
        <dbReference type="ARBA" id="ARBA00047698"/>
    </source>
</evidence>
<dbReference type="PANTHER" id="PTHR10836">
    <property type="entry name" value="GLYCERALDEHYDE 3-PHOSPHATE DEHYDROGENASE"/>
    <property type="match status" value="1"/>
</dbReference>
<dbReference type="PANTHER" id="PTHR10836:SF76">
    <property type="entry name" value="GLYCERALDEHYDE-3-PHOSPHATE DEHYDROGENASE-RELATED"/>
    <property type="match status" value="1"/>
</dbReference>
<dbReference type="InterPro" id="IPR020828">
    <property type="entry name" value="GlycerAld_3-P_DH_NAD(P)-bd"/>
</dbReference>
<dbReference type="OrthoDB" id="1152826at2759"/>
<proteinExistence type="inferred from homology"/>
<dbReference type="RefSeq" id="XP_030385955.1">
    <property type="nucleotide sequence ID" value="XM_030530095.1"/>
</dbReference>
<evidence type="ECO:0000256" key="4">
    <source>
        <dbReference type="SAM" id="SignalP"/>
    </source>
</evidence>
<dbReference type="GO" id="GO:0004365">
    <property type="term" value="F:glyceraldehyde-3-phosphate dehydrogenase (NAD+) (phosphorylating) activity"/>
    <property type="evidence" value="ECO:0007669"/>
    <property type="project" value="UniProtKB-EC"/>
</dbReference>
<evidence type="ECO:0000313" key="7">
    <source>
        <dbReference type="RefSeq" id="XP_030385955.1"/>
    </source>
</evidence>
<dbReference type="Gene3D" id="3.40.50.720">
    <property type="entry name" value="NAD(P)-binding Rossmann-like Domain"/>
    <property type="match status" value="1"/>
</dbReference>
<evidence type="ECO:0000256" key="1">
    <source>
        <dbReference type="ARBA" id="ARBA00007406"/>
    </source>
</evidence>